<evidence type="ECO:0000259" key="7">
    <source>
        <dbReference type="PROSITE" id="PS51296"/>
    </source>
</evidence>
<evidence type="ECO:0000313" key="8">
    <source>
        <dbReference type="EMBL" id="OCC14384.1"/>
    </source>
</evidence>
<dbReference type="InterPro" id="IPR014349">
    <property type="entry name" value="Rieske_Fe-S_prot"/>
</dbReference>
<feature type="domain" description="Rieske" evidence="7">
    <location>
        <begin position="32"/>
        <end position="121"/>
    </location>
</feature>
<dbReference type="RefSeq" id="WP_067620367.1">
    <property type="nucleotide sequence ID" value="NZ_MAGO01000013.1"/>
</dbReference>
<keyword evidence="1" id="KW-0001">2Fe-2S</keyword>
<organism evidence="8 9">
    <name type="scientific">Dissulfuribacter thermophilus</name>
    <dbReference type="NCBI Taxonomy" id="1156395"/>
    <lineage>
        <taxon>Bacteria</taxon>
        <taxon>Pseudomonadati</taxon>
        <taxon>Thermodesulfobacteriota</taxon>
        <taxon>Dissulfuribacteria</taxon>
        <taxon>Dissulfuribacterales</taxon>
        <taxon>Dissulfuribacteraceae</taxon>
        <taxon>Dissulfuribacter</taxon>
    </lineage>
</organism>
<dbReference type="EMBL" id="MAGO01000013">
    <property type="protein sequence ID" value="OCC14384.1"/>
    <property type="molecule type" value="Genomic_DNA"/>
</dbReference>
<comment type="caution">
    <text evidence="8">The sequence shown here is derived from an EMBL/GenBank/DDBJ whole genome shotgun (WGS) entry which is preliminary data.</text>
</comment>
<proteinExistence type="predicted"/>
<dbReference type="STRING" id="1156395.DBT_2257"/>
<dbReference type="CDD" id="cd03467">
    <property type="entry name" value="Rieske"/>
    <property type="match status" value="1"/>
</dbReference>
<protein>
    <submittedName>
        <fullName evidence="8">Cytochrome b6-f complex, iron-sulfur subunit, Rieske [2Fe-2S] domain</fullName>
    </submittedName>
</protein>
<dbReference type="InterPro" id="IPR005805">
    <property type="entry name" value="Rieske_Fe-S_prot_C"/>
</dbReference>
<dbReference type="GO" id="GO:0051537">
    <property type="term" value="F:2 iron, 2 sulfur cluster binding"/>
    <property type="evidence" value="ECO:0007669"/>
    <property type="project" value="UniProtKB-KW"/>
</dbReference>
<dbReference type="PANTHER" id="PTHR10134">
    <property type="entry name" value="CYTOCHROME B-C1 COMPLEX SUBUNIT RIESKE, MITOCHONDRIAL"/>
    <property type="match status" value="1"/>
</dbReference>
<dbReference type="OrthoDB" id="9767869at2"/>
<dbReference type="GO" id="GO:0046872">
    <property type="term" value="F:metal ion binding"/>
    <property type="evidence" value="ECO:0007669"/>
    <property type="project" value="UniProtKB-KW"/>
</dbReference>
<evidence type="ECO:0000313" key="9">
    <source>
        <dbReference type="Proteomes" id="UP000093080"/>
    </source>
</evidence>
<keyword evidence="3" id="KW-0408">Iron</keyword>
<keyword evidence="9" id="KW-1185">Reference proteome</keyword>
<comment type="cofactor">
    <cofactor evidence="6">
        <name>[2Fe-2S] cluster</name>
        <dbReference type="ChEBI" id="CHEBI:190135"/>
    </cofactor>
</comment>
<dbReference type="PRINTS" id="PR00162">
    <property type="entry name" value="RIESKE"/>
</dbReference>
<evidence type="ECO:0000256" key="5">
    <source>
        <dbReference type="ARBA" id="ARBA00023157"/>
    </source>
</evidence>
<evidence type="ECO:0000256" key="3">
    <source>
        <dbReference type="ARBA" id="ARBA00023004"/>
    </source>
</evidence>
<dbReference type="SUPFAM" id="SSF50022">
    <property type="entry name" value="ISP domain"/>
    <property type="match status" value="1"/>
</dbReference>
<reference evidence="8 9" key="1">
    <citation type="submission" date="2016-06" db="EMBL/GenBank/DDBJ databases">
        <title>Respiratory ammonification of nitrate coupled to the oxidation of elemental sulfur in deep-sea autotrophic thermophilic bacteria.</title>
        <authorList>
            <person name="Slobodkina G.B."/>
            <person name="Mardanov A.V."/>
            <person name="Ravin N.V."/>
            <person name="Frolova A.A."/>
            <person name="Viryasiv M.B."/>
            <person name="Chernyh N.A."/>
            <person name="Bonch-Osmolovskaya E.A."/>
            <person name="Slobodkin A.I."/>
        </authorList>
    </citation>
    <scope>NUCLEOTIDE SEQUENCE [LARGE SCALE GENOMIC DNA]</scope>
    <source>
        <strain evidence="8 9">S69</strain>
    </source>
</reference>
<dbReference type="Proteomes" id="UP000093080">
    <property type="component" value="Unassembled WGS sequence"/>
</dbReference>
<evidence type="ECO:0000256" key="6">
    <source>
        <dbReference type="ARBA" id="ARBA00034078"/>
    </source>
</evidence>
<evidence type="ECO:0000256" key="1">
    <source>
        <dbReference type="ARBA" id="ARBA00022714"/>
    </source>
</evidence>
<accession>A0A1B9F3H2</accession>
<dbReference type="Pfam" id="PF00355">
    <property type="entry name" value="Rieske"/>
    <property type="match status" value="1"/>
</dbReference>
<name>A0A1B9F3H2_9BACT</name>
<dbReference type="AlphaFoldDB" id="A0A1B9F3H2"/>
<sequence>MNRRVLLKTGIFALLGYPVFAFIEKKRYRPPFKIRIFKKLKPGDSLIQDAFVLFETPTGPIAVSRRCTHLGCILKYSESNKKFLCPCHQSMFEWDGKYIKGPAKRDLETFEVNKLTGNEGGYEIIIPRSKHV</sequence>
<dbReference type="InterPro" id="IPR036922">
    <property type="entry name" value="Rieske_2Fe-2S_sf"/>
</dbReference>
<keyword evidence="2" id="KW-0479">Metal-binding</keyword>
<dbReference type="Gene3D" id="2.102.10.10">
    <property type="entry name" value="Rieske [2Fe-2S] iron-sulphur domain"/>
    <property type="match status" value="1"/>
</dbReference>
<dbReference type="GO" id="GO:0016020">
    <property type="term" value="C:membrane"/>
    <property type="evidence" value="ECO:0007669"/>
    <property type="project" value="InterPro"/>
</dbReference>
<keyword evidence="5" id="KW-1015">Disulfide bond</keyword>
<dbReference type="InterPro" id="IPR017941">
    <property type="entry name" value="Rieske_2Fe-2S"/>
</dbReference>
<gene>
    <name evidence="8" type="ORF">DBT_2257</name>
</gene>
<dbReference type="PROSITE" id="PS51296">
    <property type="entry name" value="RIESKE"/>
    <property type="match status" value="1"/>
</dbReference>
<keyword evidence="4" id="KW-0411">Iron-sulfur</keyword>
<evidence type="ECO:0000256" key="4">
    <source>
        <dbReference type="ARBA" id="ARBA00023014"/>
    </source>
</evidence>
<evidence type="ECO:0000256" key="2">
    <source>
        <dbReference type="ARBA" id="ARBA00022723"/>
    </source>
</evidence>